<proteinExistence type="predicted"/>
<name>A0A813LKX5_POLGL</name>
<evidence type="ECO:0000313" key="7">
    <source>
        <dbReference type="Proteomes" id="UP000626109"/>
    </source>
</evidence>
<accession>A0A813LKX5</accession>
<keyword evidence="2 5" id="KW-0812">Transmembrane</keyword>
<evidence type="ECO:0000313" key="6">
    <source>
        <dbReference type="EMBL" id="CAE8725183.1"/>
    </source>
</evidence>
<keyword evidence="4 5" id="KW-0472">Membrane</keyword>
<organism evidence="6 7">
    <name type="scientific">Polarella glacialis</name>
    <name type="common">Dinoflagellate</name>
    <dbReference type="NCBI Taxonomy" id="89957"/>
    <lineage>
        <taxon>Eukaryota</taxon>
        <taxon>Sar</taxon>
        <taxon>Alveolata</taxon>
        <taxon>Dinophyceae</taxon>
        <taxon>Suessiales</taxon>
        <taxon>Suessiaceae</taxon>
        <taxon>Polarella</taxon>
    </lineage>
</organism>
<feature type="non-terminal residue" evidence="6">
    <location>
        <position position="1"/>
    </location>
</feature>
<sequence>ILFNVEMVLLSSAAVVQFSQTCFADYARLTQSDVIFSTQIKHLSFYRYFFENNVFVIIILSLFLLGTIYFLVRPREGGSMKFDKKADKQLAQIVGAAATPKPAASV</sequence>
<dbReference type="PANTHER" id="PTHR31652">
    <property type="entry name" value="LIMR FAMILY PROTEIN DDB_G0283707-RELATED"/>
    <property type="match status" value="1"/>
</dbReference>
<dbReference type="AlphaFoldDB" id="A0A813LKX5"/>
<dbReference type="GO" id="GO:0016020">
    <property type="term" value="C:membrane"/>
    <property type="evidence" value="ECO:0007669"/>
    <property type="project" value="UniProtKB-SubCell"/>
</dbReference>
<evidence type="ECO:0000256" key="5">
    <source>
        <dbReference type="SAM" id="Phobius"/>
    </source>
</evidence>
<feature type="transmembrane region" description="Helical" evidence="5">
    <location>
        <begin position="48"/>
        <end position="72"/>
    </location>
</feature>
<reference evidence="6" key="1">
    <citation type="submission" date="2021-02" db="EMBL/GenBank/DDBJ databases">
        <authorList>
            <person name="Dougan E. K."/>
            <person name="Rhodes N."/>
            <person name="Thang M."/>
            <person name="Chan C."/>
        </authorList>
    </citation>
    <scope>NUCLEOTIDE SEQUENCE</scope>
</reference>
<protein>
    <submittedName>
        <fullName evidence="6">Uncharacterized protein</fullName>
    </submittedName>
</protein>
<comment type="subcellular location">
    <subcellularLocation>
        <location evidence="1">Membrane</location>
        <topology evidence="1">Multi-pass membrane protein</topology>
    </subcellularLocation>
</comment>
<evidence type="ECO:0000256" key="2">
    <source>
        <dbReference type="ARBA" id="ARBA00022692"/>
    </source>
</evidence>
<evidence type="ECO:0000256" key="3">
    <source>
        <dbReference type="ARBA" id="ARBA00022989"/>
    </source>
</evidence>
<keyword evidence="3 5" id="KW-1133">Transmembrane helix</keyword>
<evidence type="ECO:0000256" key="1">
    <source>
        <dbReference type="ARBA" id="ARBA00004141"/>
    </source>
</evidence>
<evidence type="ECO:0000256" key="4">
    <source>
        <dbReference type="ARBA" id="ARBA00023136"/>
    </source>
</evidence>
<dbReference type="Proteomes" id="UP000626109">
    <property type="component" value="Unassembled WGS sequence"/>
</dbReference>
<comment type="caution">
    <text evidence="6">The sequence shown here is derived from an EMBL/GenBank/DDBJ whole genome shotgun (WGS) entry which is preliminary data.</text>
</comment>
<gene>
    <name evidence="6" type="ORF">PGLA2088_LOCUS44010</name>
</gene>
<dbReference type="PANTHER" id="PTHR31652:SF0">
    <property type="entry name" value="LIMR FAMILY PROTEIN DDB_G0283707-RELATED"/>
    <property type="match status" value="1"/>
</dbReference>
<dbReference type="EMBL" id="CAJNNW010035012">
    <property type="protein sequence ID" value="CAE8725183.1"/>
    <property type="molecule type" value="Genomic_DNA"/>
</dbReference>